<dbReference type="Gene3D" id="1.20.1720.10">
    <property type="entry name" value="Multidrug resistance protein D"/>
    <property type="match status" value="1"/>
</dbReference>
<feature type="transmembrane region" description="Helical" evidence="6">
    <location>
        <begin position="161"/>
        <end position="181"/>
    </location>
</feature>
<feature type="compositionally biased region" description="Polar residues" evidence="5">
    <location>
        <begin position="13"/>
        <end position="28"/>
    </location>
</feature>
<feature type="transmembrane region" description="Helical" evidence="6">
    <location>
        <begin position="133"/>
        <end position="149"/>
    </location>
</feature>
<evidence type="ECO:0000256" key="6">
    <source>
        <dbReference type="SAM" id="Phobius"/>
    </source>
</evidence>
<dbReference type="AlphaFoldDB" id="A0A5N5DF28"/>
<feature type="region of interest" description="Disordered" evidence="5">
    <location>
        <begin position="639"/>
        <end position="663"/>
    </location>
</feature>
<evidence type="ECO:0000256" key="4">
    <source>
        <dbReference type="ARBA" id="ARBA00023136"/>
    </source>
</evidence>
<keyword evidence="2 6" id="KW-0812">Transmembrane</keyword>
<feature type="compositionally biased region" description="Basic residues" evidence="5">
    <location>
        <begin position="587"/>
        <end position="603"/>
    </location>
</feature>
<dbReference type="GO" id="GO:0016020">
    <property type="term" value="C:membrane"/>
    <property type="evidence" value="ECO:0007669"/>
    <property type="project" value="UniProtKB-SubCell"/>
</dbReference>
<evidence type="ECO:0000313" key="8">
    <source>
        <dbReference type="EMBL" id="KAB2576345.1"/>
    </source>
</evidence>
<feature type="transmembrane region" description="Helical" evidence="6">
    <location>
        <begin position="524"/>
        <end position="549"/>
    </location>
</feature>
<evidence type="ECO:0000259" key="7">
    <source>
        <dbReference type="PROSITE" id="PS50850"/>
    </source>
</evidence>
<feature type="transmembrane region" description="Helical" evidence="6">
    <location>
        <begin position="348"/>
        <end position="374"/>
    </location>
</feature>
<feature type="compositionally biased region" description="Polar residues" evidence="5">
    <location>
        <begin position="827"/>
        <end position="836"/>
    </location>
</feature>
<feature type="region of interest" description="Disordered" evidence="5">
    <location>
        <begin position="562"/>
        <end position="614"/>
    </location>
</feature>
<feature type="domain" description="Major facilitator superfamily (MFS) profile" evidence="7">
    <location>
        <begin position="94"/>
        <end position="552"/>
    </location>
</feature>
<feature type="transmembrane region" description="Helical" evidence="6">
    <location>
        <begin position="255"/>
        <end position="274"/>
    </location>
</feature>
<dbReference type="OrthoDB" id="2428527at2759"/>
<feature type="transmembrane region" description="Helical" evidence="6">
    <location>
        <begin position="92"/>
        <end position="113"/>
    </location>
</feature>
<feature type="transmembrane region" description="Helical" evidence="6">
    <location>
        <begin position="419"/>
        <end position="438"/>
    </location>
</feature>
<evidence type="ECO:0000256" key="1">
    <source>
        <dbReference type="ARBA" id="ARBA00004141"/>
    </source>
</evidence>
<feature type="region of interest" description="Disordered" evidence="5">
    <location>
        <begin position="702"/>
        <end position="721"/>
    </location>
</feature>
<organism evidence="8 9">
    <name type="scientific">Lasiodiplodia theobromae</name>
    <dbReference type="NCBI Taxonomy" id="45133"/>
    <lineage>
        <taxon>Eukaryota</taxon>
        <taxon>Fungi</taxon>
        <taxon>Dikarya</taxon>
        <taxon>Ascomycota</taxon>
        <taxon>Pezizomycotina</taxon>
        <taxon>Dothideomycetes</taxon>
        <taxon>Dothideomycetes incertae sedis</taxon>
        <taxon>Botryosphaeriales</taxon>
        <taxon>Botryosphaeriaceae</taxon>
        <taxon>Lasiodiplodia</taxon>
    </lineage>
</organism>
<dbReference type="GO" id="GO:0022857">
    <property type="term" value="F:transmembrane transporter activity"/>
    <property type="evidence" value="ECO:0007669"/>
    <property type="project" value="InterPro"/>
</dbReference>
<feature type="transmembrane region" description="Helical" evidence="6">
    <location>
        <begin position="444"/>
        <end position="470"/>
    </location>
</feature>
<sequence>MPSQQAVLHINFDSKTPTTASRNSSIPNTPLVPEIPARYKFPHHEDRHSEKSMPVDNEKTASYGIETPPEPHDLPGPPGGHGGIRMTRSQEVLFVATVSMAHFMIQCAIGIALAPIDTIAVDLQTRNPGEQSWFISSYALTVGTFILIAGRAGDIMGHKRIFIFGYAYLGFWSTLAGFAVYPRSQIFFDFCRAQQGVGSALLMPNALALLGRSYAPGPRKNIIFSIFGASAPFGATIGNIFGSIFGQLLWWPWGFWAYAMAAFGLAAVSLIVIPKPLSALPPHRPSFDWTGSILGVLGLVLVNIAFNNGPLYGWEKPHVFVLLIVGVLILAAFFFVEMRASNPLLPKSALNSTVMYILTCLALGWGAFGVWVFYTFRFLEVVRQQTPLLVSAEFVPVIFAAVIASGVTGYMLSHTPVSFVMLCAMVGFFLGIVLVGTMPIDQSYWGQTFFGILVMPIGMDMSFPASTVILSNSMPGTHQGLAAALVTTVINYSVSITLGIAALVEVKSIAPTPGVLLSIEDVAHGMHMAYLVGISFGAAAVILAAVFFVRSYKREAQPTLEHAAVNQKSSGTPPQPPPAPRSAPPRLAHRRRAQPKKIGNRSHQRQEAEEDDSGTSLVVASAIAHVSAATTVLTNTTAPLPARPGLHHHAQASPTPSGVSPGLHAAALGSVATVPQPAPTVLPAETTTLLPRHTLGTWQADATTTTDGPAAPPLDSATTASTTAAAATATVGAVSSDLPRVQQQGSAGIRPLPSSVDLGAETATTPAVPTTPRHDDDDGRHHTRHRRRMPSVSSQRGLMRLRTAGAAVEAPSSARKAPSASFDSDEPSSGTLSTHGTLWAAGGNSVGEPVSSSSRTKRGTGEIGRAKNRVPATPLRVRLTPLAREQLLLGGADERGGDGDGDEQVQRQNNSEEKSPSLLLQRMRTGCGESLMITLSPSPSPPQQLMQPSPFPSPSLPSRKRRMGPENGGDDDDDDEEEEEEEDGGHDNNDTLAQDEAGQSHHLQQPRSSRRRSVPQPPLTKRAKLSRSDFSSSPSNSPLTMTNKDALSFPTQESDDDNTDVAVPSTPIRSRMIMHQPLQQQHQTSTVSKQQKSSRRNLYAANIDAGGGSFALTQLPRVGPPPQSAEHEQLLLRHVSTASAASSDSYSSSVGSLPGFPSGYFFGALNEAVEALAPFMAAGRGTSSENTGPQGAGSEGDGTIIKNMVVDEANEEDDEIGGE</sequence>
<evidence type="ECO:0000256" key="5">
    <source>
        <dbReference type="SAM" id="MobiDB-lite"/>
    </source>
</evidence>
<dbReference type="PROSITE" id="PS50850">
    <property type="entry name" value="MFS"/>
    <property type="match status" value="1"/>
</dbReference>
<gene>
    <name evidence="8" type="primary">YOR378W_0</name>
    <name evidence="8" type="ORF">DBV05_g4943</name>
</gene>
<feature type="region of interest" description="Disordered" evidence="5">
    <location>
        <begin position="1"/>
        <end position="34"/>
    </location>
</feature>
<feature type="compositionally biased region" description="Low complexity" evidence="5">
    <location>
        <begin position="810"/>
        <end position="821"/>
    </location>
</feature>
<dbReference type="InterPro" id="IPR036259">
    <property type="entry name" value="MFS_trans_sf"/>
</dbReference>
<feature type="transmembrane region" description="Helical" evidence="6">
    <location>
        <begin position="482"/>
        <end position="504"/>
    </location>
</feature>
<reference evidence="8 9" key="1">
    <citation type="journal article" date="2019" name="Sci. Rep.">
        <title>A multi-omics analysis of the grapevine pathogen Lasiodiplodia theobromae reveals that temperature affects the expression of virulence- and pathogenicity-related genes.</title>
        <authorList>
            <person name="Felix C."/>
            <person name="Meneses R."/>
            <person name="Goncalves M.F.M."/>
            <person name="Tilleman L."/>
            <person name="Duarte A.S."/>
            <person name="Jorrin-Novo J.V."/>
            <person name="Van de Peer Y."/>
            <person name="Deforce D."/>
            <person name="Van Nieuwerburgh F."/>
            <person name="Esteves A.C."/>
            <person name="Alves A."/>
        </authorList>
    </citation>
    <scope>NUCLEOTIDE SEQUENCE [LARGE SCALE GENOMIC DNA]</scope>
    <source>
        <strain evidence="8 9">LA-SOL3</strain>
    </source>
</reference>
<feature type="compositionally biased region" description="Pro residues" evidence="5">
    <location>
        <begin position="573"/>
        <end position="583"/>
    </location>
</feature>
<feature type="transmembrane region" description="Helical" evidence="6">
    <location>
        <begin position="222"/>
        <end position="249"/>
    </location>
</feature>
<dbReference type="Proteomes" id="UP000325902">
    <property type="component" value="Unassembled WGS sequence"/>
</dbReference>
<comment type="subcellular location">
    <subcellularLocation>
        <location evidence="1">Membrane</location>
        <topology evidence="1">Multi-pass membrane protein</topology>
    </subcellularLocation>
</comment>
<dbReference type="PANTHER" id="PTHR42718:SF1">
    <property type="entry name" value="LOW AFFINITY AMMONIUM TRANSPORTER"/>
    <property type="match status" value="1"/>
</dbReference>
<dbReference type="EMBL" id="VCHE01000024">
    <property type="protein sequence ID" value="KAB2576345.1"/>
    <property type="molecule type" value="Genomic_DNA"/>
</dbReference>
<proteinExistence type="predicted"/>
<feature type="region of interest" description="Disordered" evidence="5">
    <location>
        <begin position="1179"/>
        <end position="1219"/>
    </location>
</feature>
<name>A0A5N5DF28_9PEZI</name>
<feature type="region of interest" description="Disordered" evidence="5">
    <location>
        <begin position="891"/>
        <end position="918"/>
    </location>
</feature>
<feature type="region of interest" description="Disordered" evidence="5">
    <location>
        <begin position="931"/>
        <end position="1066"/>
    </location>
</feature>
<keyword evidence="9" id="KW-1185">Reference proteome</keyword>
<dbReference type="CDD" id="cd17476">
    <property type="entry name" value="MFS_Amf1_MDR_like"/>
    <property type="match status" value="1"/>
</dbReference>
<accession>A0A5N5DF28</accession>
<feature type="compositionally biased region" description="Low complexity" evidence="5">
    <location>
        <begin position="760"/>
        <end position="771"/>
    </location>
</feature>
<dbReference type="InterPro" id="IPR011701">
    <property type="entry name" value="MFS"/>
</dbReference>
<feature type="transmembrane region" description="Helical" evidence="6">
    <location>
        <begin position="318"/>
        <end position="336"/>
    </location>
</feature>
<keyword evidence="4 6" id="KW-0472">Membrane</keyword>
<feature type="transmembrane region" description="Helical" evidence="6">
    <location>
        <begin position="394"/>
        <end position="412"/>
    </location>
</feature>
<dbReference type="PANTHER" id="PTHR42718">
    <property type="entry name" value="MAJOR FACILITATOR SUPERFAMILY MULTIDRUG TRANSPORTER MFSC"/>
    <property type="match status" value="1"/>
</dbReference>
<evidence type="ECO:0000256" key="3">
    <source>
        <dbReference type="ARBA" id="ARBA00022989"/>
    </source>
</evidence>
<feature type="compositionally biased region" description="Low complexity" evidence="5">
    <location>
        <begin position="1079"/>
        <end position="1091"/>
    </location>
</feature>
<evidence type="ECO:0000313" key="9">
    <source>
        <dbReference type="Proteomes" id="UP000325902"/>
    </source>
</evidence>
<dbReference type="InterPro" id="IPR020846">
    <property type="entry name" value="MFS_dom"/>
</dbReference>
<evidence type="ECO:0000256" key="2">
    <source>
        <dbReference type="ARBA" id="ARBA00022692"/>
    </source>
</evidence>
<dbReference type="SUPFAM" id="SSF103473">
    <property type="entry name" value="MFS general substrate transporter"/>
    <property type="match status" value="1"/>
</dbReference>
<protein>
    <submittedName>
        <fullName evidence="8">Drug resistance protein</fullName>
    </submittedName>
</protein>
<feature type="compositionally biased region" description="Acidic residues" evidence="5">
    <location>
        <begin position="968"/>
        <end position="984"/>
    </location>
</feature>
<keyword evidence="3 6" id="KW-1133">Transmembrane helix</keyword>
<feature type="transmembrane region" description="Helical" evidence="6">
    <location>
        <begin position="286"/>
        <end position="306"/>
    </location>
</feature>
<feature type="compositionally biased region" description="Polar residues" evidence="5">
    <location>
        <begin position="1038"/>
        <end position="1052"/>
    </location>
</feature>
<feature type="region of interest" description="Disordered" evidence="5">
    <location>
        <begin position="1075"/>
        <end position="1094"/>
    </location>
</feature>
<feature type="compositionally biased region" description="Low complexity" evidence="5">
    <location>
        <begin position="1028"/>
        <end position="1037"/>
    </location>
</feature>
<feature type="compositionally biased region" description="Acidic residues" evidence="5">
    <location>
        <begin position="1208"/>
        <end position="1219"/>
    </location>
</feature>
<dbReference type="Pfam" id="PF07690">
    <property type="entry name" value="MFS_1"/>
    <property type="match status" value="1"/>
</dbReference>
<feature type="region of interest" description="Disordered" evidence="5">
    <location>
        <begin position="737"/>
        <end position="878"/>
    </location>
</feature>
<comment type="caution">
    <text evidence="8">The sequence shown here is derived from an EMBL/GenBank/DDBJ whole genome shotgun (WGS) entry which is preliminary data.</text>
</comment>